<comment type="caution">
    <text evidence="1">The sequence shown here is derived from an EMBL/GenBank/DDBJ whole genome shotgun (WGS) entry which is preliminary data.</text>
</comment>
<dbReference type="RefSeq" id="WP_386738266.1">
    <property type="nucleotide sequence ID" value="NZ_JBHSMG010000001.1"/>
</dbReference>
<evidence type="ECO:0000313" key="1">
    <source>
        <dbReference type="EMBL" id="MFC5500671.1"/>
    </source>
</evidence>
<evidence type="ECO:0000313" key="2">
    <source>
        <dbReference type="Proteomes" id="UP001596039"/>
    </source>
</evidence>
<protein>
    <submittedName>
        <fullName evidence="1">Uncharacterized protein</fullName>
    </submittedName>
</protein>
<dbReference type="Proteomes" id="UP001596039">
    <property type="component" value="Unassembled WGS sequence"/>
</dbReference>
<accession>A0ABW0NJA4</accession>
<keyword evidence="2" id="KW-1185">Reference proteome</keyword>
<organism evidence="1 2">
    <name type="scientific">Lysinimonas soli</name>
    <dbReference type="NCBI Taxonomy" id="1074233"/>
    <lineage>
        <taxon>Bacteria</taxon>
        <taxon>Bacillati</taxon>
        <taxon>Actinomycetota</taxon>
        <taxon>Actinomycetes</taxon>
        <taxon>Micrococcales</taxon>
        <taxon>Microbacteriaceae</taxon>
        <taxon>Lysinimonas</taxon>
    </lineage>
</organism>
<gene>
    <name evidence="1" type="ORF">ACFPJ4_00300</name>
</gene>
<dbReference type="EMBL" id="JBHSMG010000001">
    <property type="protein sequence ID" value="MFC5500671.1"/>
    <property type="molecule type" value="Genomic_DNA"/>
</dbReference>
<proteinExistence type="predicted"/>
<reference evidence="2" key="1">
    <citation type="journal article" date="2019" name="Int. J. Syst. Evol. Microbiol.">
        <title>The Global Catalogue of Microorganisms (GCM) 10K type strain sequencing project: providing services to taxonomists for standard genome sequencing and annotation.</title>
        <authorList>
            <consortium name="The Broad Institute Genomics Platform"/>
            <consortium name="The Broad Institute Genome Sequencing Center for Infectious Disease"/>
            <person name="Wu L."/>
            <person name="Ma J."/>
        </authorList>
    </citation>
    <scope>NUCLEOTIDE SEQUENCE [LARGE SCALE GENOMIC DNA]</scope>
    <source>
        <strain evidence="2">CGMCC 4.6997</strain>
    </source>
</reference>
<sequence>MTELDDSTPLSRGVLDPPEVTLVAELPGANADQEIDKAVRGRRGVARKYVKWVRRRNPTATPAQVITILERHYVTAISTAGGAITVGTIAAEIGIAMIPVVGPAAAGGKAIAKEAAKSVALSGAKIASQRAVSLLPAGDQQLQFEITAIFALALAEIHGMDLDQNQAHALVYGLSNDRVSQVQIATMAKDLARSSDSEVVSIGHKIASGSNDWAHWANTLADSLPGGAAQTLVRGVQTGVLEDVRGTLGSKQQKAVEYGVGAVVGGVTRFAFGRQVVDASRTAFAEAPNEFPEHLTVKTELRAQKKDAQPNRALEALQDAGNKVSAGLATGASAVGAGVATAAGVASRPFRSVDLDGDGIPDEAQALTAAKSVGHGITRVARGLKAKLARGDKPKS</sequence>
<name>A0ABW0NJA4_9MICO</name>